<reference evidence="1" key="1">
    <citation type="submission" date="2021-01" db="EMBL/GenBank/DDBJ databases">
        <authorList>
            <consortium name="Genoscope - CEA"/>
            <person name="William W."/>
        </authorList>
    </citation>
    <scope>NUCLEOTIDE SEQUENCE</scope>
</reference>
<gene>
    <name evidence="1" type="ORF">PPRIM_AZ9-3.1.T1880010</name>
</gene>
<organism evidence="1 2">
    <name type="scientific">Paramecium primaurelia</name>
    <dbReference type="NCBI Taxonomy" id="5886"/>
    <lineage>
        <taxon>Eukaryota</taxon>
        <taxon>Sar</taxon>
        <taxon>Alveolata</taxon>
        <taxon>Ciliophora</taxon>
        <taxon>Intramacronucleata</taxon>
        <taxon>Oligohymenophorea</taxon>
        <taxon>Peniculida</taxon>
        <taxon>Parameciidae</taxon>
        <taxon>Paramecium</taxon>
    </lineage>
</organism>
<comment type="caution">
    <text evidence="1">The sequence shown here is derived from an EMBL/GenBank/DDBJ whole genome shotgun (WGS) entry which is preliminary data.</text>
</comment>
<sequence>MKCSSNINEQSCTYALLQFQSTQYQLCRWNNSLGPQGVCENAYSALLQTSQICLNKTGNIFRWITNNESAGKCVSYGAIQLSFNCLRSGTSNCQELNSCSLLTITNQSEMSLVSCAQNKNQIII</sequence>
<keyword evidence="2" id="KW-1185">Reference proteome</keyword>
<protein>
    <submittedName>
        <fullName evidence="1">Uncharacterized protein</fullName>
    </submittedName>
</protein>
<name>A0A8S1QPB0_PARPR</name>
<dbReference type="AlphaFoldDB" id="A0A8S1QPB0"/>
<evidence type="ECO:0000313" key="1">
    <source>
        <dbReference type="EMBL" id="CAD8117101.1"/>
    </source>
</evidence>
<dbReference type="Proteomes" id="UP000688137">
    <property type="component" value="Unassembled WGS sequence"/>
</dbReference>
<accession>A0A8S1QPB0</accession>
<proteinExistence type="predicted"/>
<evidence type="ECO:0000313" key="2">
    <source>
        <dbReference type="Proteomes" id="UP000688137"/>
    </source>
</evidence>
<dbReference type="EMBL" id="CAJJDM010000197">
    <property type="protein sequence ID" value="CAD8117101.1"/>
    <property type="molecule type" value="Genomic_DNA"/>
</dbReference>